<evidence type="ECO:0000313" key="3">
    <source>
        <dbReference type="Proteomes" id="UP000886743"/>
    </source>
</evidence>
<proteinExistence type="predicted"/>
<reference evidence="2" key="2">
    <citation type="journal article" date="2021" name="PeerJ">
        <title>Extensive microbial diversity within the chicken gut microbiome revealed by metagenomics and culture.</title>
        <authorList>
            <person name="Gilroy R."/>
            <person name="Ravi A."/>
            <person name="Getino M."/>
            <person name="Pursley I."/>
            <person name="Horton D.L."/>
            <person name="Alikhan N.F."/>
            <person name="Baker D."/>
            <person name="Gharbi K."/>
            <person name="Hall N."/>
            <person name="Watson M."/>
            <person name="Adriaenssens E.M."/>
            <person name="Foster-Nyarko E."/>
            <person name="Jarju S."/>
            <person name="Secka A."/>
            <person name="Antonio M."/>
            <person name="Oren A."/>
            <person name="Chaudhuri R.R."/>
            <person name="La Ragione R."/>
            <person name="Hildebrand F."/>
            <person name="Pallen M.J."/>
        </authorList>
    </citation>
    <scope>NUCLEOTIDE SEQUENCE</scope>
    <source>
        <strain evidence="2">4920</strain>
    </source>
</reference>
<evidence type="ECO:0000256" key="1">
    <source>
        <dbReference type="SAM" id="SignalP"/>
    </source>
</evidence>
<evidence type="ECO:0008006" key="4">
    <source>
        <dbReference type="Google" id="ProtNLM"/>
    </source>
</evidence>
<protein>
    <recommendedName>
        <fullName evidence="4">Lipoprotein</fullName>
    </recommendedName>
</protein>
<dbReference type="PROSITE" id="PS51257">
    <property type="entry name" value="PROKAR_LIPOPROTEIN"/>
    <property type="match status" value="1"/>
</dbReference>
<dbReference type="AlphaFoldDB" id="A0A9D1NIT6"/>
<sequence>MKKINVIISLCAIIIGLCACGGNVSEVKIEPYQSDMYEAADIESAIEVTMKYFRSQFPGCTLTSITYAGDESSRAHADWAERNQADEVIVLTSSFDVDSSGGDGSLSPNSTYDNWNWILVRNNGGMWRHVDHGY</sequence>
<name>A0A9D1NIT6_9FIRM</name>
<dbReference type="EMBL" id="DVOF01000193">
    <property type="protein sequence ID" value="HIV03228.1"/>
    <property type="molecule type" value="Genomic_DNA"/>
</dbReference>
<keyword evidence="1" id="KW-0732">Signal</keyword>
<feature type="signal peptide" evidence="1">
    <location>
        <begin position="1"/>
        <end position="21"/>
    </location>
</feature>
<gene>
    <name evidence="2" type="ORF">IAC74_06595</name>
</gene>
<organism evidence="2 3">
    <name type="scientific">Candidatus Aphodoplasma excrementigallinarum</name>
    <dbReference type="NCBI Taxonomy" id="2840673"/>
    <lineage>
        <taxon>Bacteria</taxon>
        <taxon>Bacillati</taxon>
        <taxon>Bacillota</taxon>
        <taxon>Clostridia</taxon>
        <taxon>Eubacteriales</taxon>
        <taxon>Candidatus Aphodoplasma</taxon>
    </lineage>
</organism>
<feature type="chain" id="PRO_5038498591" description="Lipoprotein" evidence="1">
    <location>
        <begin position="22"/>
        <end position="134"/>
    </location>
</feature>
<reference evidence="2" key="1">
    <citation type="submission" date="2020-10" db="EMBL/GenBank/DDBJ databases">
        <authorList>
            <person name="Gilroy R."/>
        </authorList>
    </citation>
    <scope>NUCLEOTIDE SEQUENCE</scope>
    <source>
        <strain evidence="2">4920</strain>
    </source>
</reference>
<accession>A0A9D1NIT6</accession>
<dbReference type="Proteomes" id="UP000886743">
    <property type="component" value="Unassembled WGS sequence"/>
</dbReference>
<evidence type="ECO:0000313" key="2">
    <source>
        <dbReference type="EMBL" id="HIV03228.1"/>
    </source>
</evidence>
<comment type="caution">
    <text evidence="2">The sequence shown here is derived from an EMBL/GenBank/DDBJ whole genome shotgun (WGS) entry which is preliminary data.</text>
</comment>